<dbReference type="Pfam" id="PF08309">
    <property type="entry name" value="LVIVD"/>
    <property type="match status" value="1"/>
</dbReference>
<dbReference type="STRING" id="93220.A6P55_03065"/>
<evidence type="ECO:0000313" key="4">
    <source>
        <dbReference type="Proteomes" id="UP000361468"/>
    </source>
</evidence>
<proteinExistence type="predicted"/>
<dbReference type="OrthoDB" id="8375at2"/>
<dbReference type="EMBL" id="CABPSO010000012">
    <property type="protein sequence ID" value="VVE69990.1"/>
    <property type="molecule type" value="Genomic_DNA"/>
</dbReference>
<name>A0A378YH07_9BURK</name>
<accession>A0A378YH07</accession>
<dbReference type="InterPro" id="IPR013211">
    <property type="entry name" value="LVIVD"/>
</dbReference>
<dbReference type="Proteomes" id="UP000361468">
    <property type="component" value="Unassembled WGS sequence"/>
</dbReference>
<dbReference type="SUPFAM" id="SSF75011">
    <property type="entry name" value="3-carboxy-cis,cis-mucoante lactonizing enzyme"/>
    <property type="match status" value="1"/>
</dbReference>
<dbReference type="AlphaFoldDB" id="A0A378YH07"/>
<evidence type="ECO:0000313" key="3">
    <source>
        <dbReference type="Proteomes" id="UP000254573"/>
    </source>
</evidence>
<dbReference type="RefSeq" id="WP_023595221.1">
    <property type="nucleotide sequence ID" value="NZ_CABPSO010000012.1"/>
</dbReference>
<evidence type="ECO:0000313" key="2">
    <source>
        <dbReference type="EMBL" id="VVE69990.1"/>
    </source>
</evidence>
<dbReference type="EMBL" id="UGSG01000001">
    <property type="protein sequence ID" value="SUA76023.1"/>
    <property type="molecule type" value="Genomic_DNA"/>
</dbReference>
<reference evidence="1 3" key="1">
    <citation type="submission" date="2018-06" db="EMBL/GenBank/DDBJ databases">
        <authorList>
            <consortium name="Pathogen Informatics"/>
            <person name="Doyle S."/>
        </authorList>
    </citation>
    <scope>NUCLEOTIDE SEQUENCE [LARGE SCALE GENOMIC DNA]</scope>
    <source>
        <strain evidence="1 3">NCTC13160</strain>
    </source>
</reference>
<dbReference type="Proteomes" id="UP000254573">
    <property type="component" value="Unassembled WGS sequence"/>
</dbReference>
<organism evidence="1 3">
    <name type="scientific">Pandoraea pnomenusa</name>
    <dbReference type="NCBI Taxonomy" id="93220"/>
    <lineage>
        <taxon>Bacteria</taxon>
        <taxon>Pseudomonadati</taxon>
        <taxon>Pseudomonadota</taxon>
        <taxon>Betaproteobacteria</taxon>
        <taxon>Burkholderiales</taxon>
        <taxon>Burkholderiaceae</taxon>
        <taxon>Pandoraea</taxon>
    </lineage>
</organism>
<protein>
    <submittedName>
        <fullName evidence="1">Uncharacterized conserved protein</fullName>
    </submittedName>
</protein>
<dbReference type="KEGG" id="ppno:DA70_00390"/>
<gene>
    <name evidence="1" type="ORF">NCTC13160_01173</name>
    <name evidence="2" type="ORF">PPN31119_03459</name>
</gene>
<sequence length="376" mass="42142">MAKAWNTRRVSHIDCPGGGQVWIDRNILYVSHMRPPAGTSIYDVSDPKHPRLLATLEVPMGWHSHKVRVQDGVMLVNYEKFREGAPEFGGGLGIFDVTRPSEPRPISRWYSGGEAGGVHRYDFDGRYAYISPTAEGFVGNIVKILDLARPEQPEEVGRWWIPGQNVGAGEAYPWDDYVRPRCHHPLRMGDRLYVSYWHHGFFILDISDMSAPKLVSGLNSSPAHPHPTHTALPIPGMVKGRRVMVVADEDVAKLRPSPPSFAWIYDITDERQPMPISTFQVEGVDPDGMPREPMSGCHQPSERFVGTTLPFAWFARGMRLVDIADPFAPKEIAYYEPDPPAGCERASSNDVTIDDRGLVYLLDRQQGIDIIECFPG</sequence>
<reference evidence="2 4" key="2">
    <citation type="submission" date="2019-08" db="EMBL/GenBank/DDBJ databases">
        <authorList>
            <person name="Peeters C."/>
        </authorList>
    </citation>
    <scope>NUCLEOTIDE SEQUENCE [LARGE SCALE GENOMIC DNA]</scope>
    <source>
        <strain evidence="2 4">LMG 31119</strain>
    </source>
</reference>
<evidence type="ECO:0000313" key="1">
    <source>
        <dbReference type="EMBL" id="SUA76023.1"/>
    </source>
</evidence>
<keyword evidence="4" id="KW-1185">Reference proteome</keyword>